<dbReference type="Proteomes" id="UP000661918">
    <property type="component" value="Unassembled WGS sequence"/>
</dbReference>
<keyword evidence="1" id="KW-0812">Transmembrane</keyword>
<name>A0ABQ2GK92_9DEIO</name>
<keyword evidence="1" id="KW-1133">Transmembrane helix</keyword>
<keyword evidence="3" id="KW-1185">Reference proteome</keyword>
<accession>A0ABQ2GK92</accession>
<evidence type="ECO:0000313" key="2">
    <source>
        <dbReference type="EMBL" id="GGL99584.1"/>
    </source>
</evidence>
<gene>
    <name evidence="2" type="ORF">GCM10010841_05260</name>
</gene>
<feature type="transmembrane region" description="Helical" evidence="1">
    <location>
        <begin position="21"/>
        <end position="38"/>
    </location>
</feature>
<evidence type="ECO:0000313" key="3">
    <source>
        <dbReference type="Proteomes" id="UP000661918"/>
    </source>
</evidence>
<feature type="transmembrane region" description="Helical" evidence="1">
    <location>
        <begin position="44"/>
        <end position="64"/>
    </location>
</feature>
<comment type="caution">
    <text evidence="2">The sequence shown here is derived from an EMBL/GenBank/DDBJ whole genome shotgun (WGS) entry which is preliminary data.</text>
</comment>
<dbReference type="RefSeq" id="WP_188901088.1">
    <property type="nucleotide sequence ID" value="NZ_BMOM01000003.1"/>
</dbReference>
<organism evidence="2 3">
    <name type="scientific">Deinococcus aerophilus</name>
    <dbReference type="NCBI Taxonomy" id="522488"/>
    <lineage>
        <taxon>Bacteria</taxon>
        <taxon>Thermotogati</taxon>
        <taxon>Deinococcota</taxon>
        <taxon>Deinococci</taxon>
        <taxon>Deinococcales</taxon>
        <taxon>Deinococcaceae</taxon>
        <taxon>Deinococcus</taxon>
    </lineage>
</organism>
<protein>
    <submittedName>
        <fullName evidence="2">Uncharacterized protein</fullName>
    </submittedName>
</protein>
<reference evidence="3" key="1">
    <citation type="journal article" date="2019" name="Int. J. Syst. Evol. Microbiol.">
        <title>The Global Catalogue of Microorganisms (GCM) 10K type strain sequencing project: providing services to taxonomists for standard genome sequencing and annotation.</title>
        <authorList>
            <consortium name="The Broad Institute Genomics Platform"/>
            <consortium name="The Broad Institute Genome Sequencing Center for Infectious Disease"/>
            <person name="Wu L."/>
            <person name="Ma J."/>
        </authorList>
    </citation>
    <scope>NUCLEOTIDE SEQUENCE [LARGE SCALE GENOMIC DNA]</scope>
    <source>
        <strain evidence="3">JCM 15443</strain>
    </source>
</reference>
<sequence>MRRADYLTRCVTISLKRRVGWLLLAVTAALAIAAQLGLGTLALMGVSILVAVVVAGGIALSSWWRHARDIDSTPTSQTHWSHRGSTPH</sequence>
<proteinExistence type="predicted"/>
<dbReference type="EMBL" id="BMOM01000003">
    <property type="protein sequence ID" value="GGL99584.1"/>
    <property type="molecule type" value="Genomic_DNA"/>
</dbReference>
<evidence type="ECO:0000256" key="1">
    <source>
        <dbReference type="SAM" id="Phobius"/>
    </source>
</evidence>
<keyword evidence="1" id="KW-0472">Membrane</keyword>